<protein>
    <submittedName>
        <fullName evidence="3">C2H2 finger domain-containing protein</fullName>
    </submittedName>
</protein>
<feature type="compositionally biased region" description="Low complexity" evidence="1">
    <location>
        <begin position="8"/>
        <end position="19"/>
    </location>
</feature>
<keyword evidence="4" id="KW-1185">Reference proteome</keyword>
<dbReference type="InterPro" id="IPR021842">
    <property type="entry name" value="DUF3435"/>
</dbReference>
<reference evidence="3" key="1">
    <citation type="submission" date="2021-09" db="EMBL/GenBank/DDBJ databases">
        <title>A high-quality genome of the endoparasitic fungus Hirsutella rhossiliensis with a comparison of Hirsutella genomes reveals transposable elements contributing to genome size variation.</title>
        <authorList>
            <person name="Lin R."/>
            <person name="Jiao Y."/>
            <person name="Sun X."/>
            <person name="Ling J."/>
            <person name="Xie B."/>
            <person name="Cheng X."/>
        </authorList>
    </citation>
    <scope>NUCLEOTIDE SEQUENCE</scope>
    <source>
        <strain evidence="3">HR02</strain>
    </source>
</reference>
<dbReference type="OrthoDB" id="4567560at2759"/>
<keyword evidence="2" id="KW-0472">Membrane</keyword>
<dbReference type="RefSeq" id="XP_044717865.1">
    <property type="nucleotide sequence ID" value="XM_044866978.1"/>
</dbReference>
<dbReference type="EMBL" id="JAIZPD010000010">
    <property type="protein sequence ID" value="KAH0960352.1"/>
    <property type="molecule type" value="Genomic_DNA"/>
</dbReference>
<comment type="caution">
    <text evidence="3">The sequence shown here is derived from an EMBL/GenBank/DDBJ whole genome shotgun (WGS) entry which is preliminary data.</text>
</comment>
<name>A0A9P8MSP4_9HYPO</name>
<dbReference type="Proteomes" id="UP000824596">
    <property type="component" value="Unassembled WGS sequence"/>
</dbReference>
<feature type="region of interest" description="Disordered" evidence="1">
    <location>
        <begin position="1"/>
        <end position="20"/>
    </location>
</feature>
<feature type="transmembrane region" description="Helical" evidence="2">
    <location>
        <begin position="215"/>
        <end position="231"/>
    </location>
</feature>
<evidence type="ECO:0000256" key="2">
    <source>
        <dbReference type="SAM" id="Phobius"/>
    </source>
</evidence>
<dbReference type="PANTHER" id="PTHR37535:SF2">
    <property type="entry name" value="FINGER DOMAIN PROTEIN, PUTATIVE (AFU_ORTHOLOGUE AFUA_6G09300)-RELATED"/>
    <property type="match status" value="1"/>
</dbReference>
<dbReference type="Pfam" id="PF11917">
    <property type="entry name" value="DUF3435"/>
    <property type="match status" value="1"/>
</dbReference>
<evidence type="ECO:0000313" key="3">
    <source>
        <dbReference type="EMBL" id="KAH0960352.1"/>
    </source>
</evidence>
<keyword evidence="2" id="KW-1133">Transmembrane helix</keyword>
<dbReference type="AlphaFoldDB" id="A0A9P8MSP4"/>
<accession>A0A9P8MSP4</accession>
<evidence type="ECO:0000256" key="1">
    <source>
        <dbReference type="SAM" id="MobiDB-lite"/>
    </source>
</evidence>
<proteinExistence type="predicted"/>
<evidence type="ECO:0000313" key="4">
    <source>
        <dbReference type="Proteomes" id="UP000824596"/>
    </source>
</evidence>
<organism evidence="3 4">
    <name type="scientific">Hirsutella rhossiliensis</name>
    <dbReference type="NCBI Taxonomy" id="111463"/>
    <lineage>
        <taxon>Eukaryota</taxon>
        <taxon>Fungi</taxon>
        <taxon>Dikarya</taxon>
        <taxon>Ascomycota</taxon>
        <taxon>Pezizomycotina</taxon>
        <taxon>Sordariomycetes</taxon>
        <taxon>Hypocreomycetidae</taxon>
        <taxon>Hypocreales</taxon>
        <taxon>Ophiocordycipitaceae</taxon>
        <taxon>Hirsutella</taxon>
    </lineage>
</organism>
<sequence>MTRRARHSAISYDSDASYSPENEFDDGGLFDKVEPFTRILQLFGGNVHPPEYYREAVEKFNETAYEAQDYSDGSLLLLDACDAQWRQYCEVLGCDPQKCLESVSESSSLRLLYNFFDWSLNQKVGKDGRKRRGTRKSSSLSTYWKVFRLVFERATGDKLDQKLNRRMHKVLRDLSKKHDLSDQRRANRCMTIEDLKEQIETTISTTKKSFRLGELRILAVLFLLLLAPAGARPTSILRLRFGDIRLALVKDPEGGPHNILIRFTLAFTKTYLGVKDAKTFPLPETLADPSLLLNPHIFLLGILFRHRAFRATSLNSPAQLANLDIHPEERELPLPLKDDLKTHIYSDGL</sequence>
<dbReference type="PANTHER" id="PTHR37535">
    <property type="entry name" value="FLUG DOMAIN PROTEIN"/>
    <property type="match status" value="1"/>
</dbReference>
<dbReference type="GeneID" id="68357636"/>
<keyword evidence="2" id="KW-0812">Transmembrane</keyword>
<gene>
    <name evidence="3" type="ORF">HRG_08507</name>
</gene>